<keyword evidence="1" id="KW-0812">Transmembrane</keyword>
<keyword evidence="3" id="KW-1185">Reference proteome</keyword>
<sequence length="130" mass="15350">FAKKHKSWTKSEWRKVIFSNETKINHLKFFLFVVDCVIFSFFYLIFAKKKARSISIQESENEIKETLEDYVYHVQEVKRLHKMLSNSDDVVKILKDSDIQIGYSMVKVEHSTKTNHVQSRISSNAENTTD</sequence>
<organism evidence="2 3">
    <name type="scientific">Reticulomyxa filosa</name>
    <dbReference type="NCBI Taxonomy" id="46433"/>
    <lineage>
        <taxon>Eukaryota</taxon>
        <taxon>Sar</taxon>
        <taxon>Rhizaria</taxon>
        <taxon>Retaria</taxon>
        <taxon>Foraminifera</taxon>
        <taxon>Monothalamids</taxon>
        <taxon>Reticulomyxidae</taxon>
        <taxon>Reticulomyxa</taxon>
    </lineage>
</organism>
<proteinExistence type="predicted"/>
<dbReference type="AlphaFoldDB" id="X6PCE3"/>
<feature type="non-terminal residue" evidence="2">
    <location>
        <position position="1"/>
    </location>
</feature>
<feature type="transmembrane region" description="Helical" evidence="1">
    <location>
        <begin position="29"/>
        <end position="46"/>
    </location>
</feature>
<accession>X6PCE3</accession>
<protein>
    <submittedName>
        <fullName evidence="2">Uncharacterized protein</fullName>
    </submittedName>
</protein>
<name>X6PCE3_RETFI</name>
<evidence type="ECO:0000313" key="2">
    <source>
        <dbReference type="EMBL" id="ETO35841.1"/>
    </source>
</evidence>
<gene>
    <name evidence="2" type="ORF">RFI_01221</name>
</gene>
<comment type="caution">
    <text evidence="2">The sequence shown here is derived from an EMBL/GenBank/DDBJ whole genome shotgun (WGS) entry which is preliminary data.</text>
</comment>
<keyword evidence="1" id="KW-0472">Membrane</keyword>
<evidence type="ECO:0000313" key="3">
    <source>
        <dbReference type="Proteomes" id="UP000023152"/>
    </source>
</evidence>
<reference evidence="2 3" key="1">
    <citation type="journal article" date="2013" name="Curr. Biol.">
        <title>The Genome of the Foraminiferan Reticulomyxa filosa.</title>
        <authorList>
            <person name="Glockner G."/>
            <person name="Hulsmann N."/>
            <person name="Schleicher M."/>
            <person name="Noegel A.A."/>
            <person name="Eichinger L."/>
            <person name="Gallinger C."/>
            <person name="Pawlowski J."/>
            <person name="Sierra R."/>
            <person name="Euteneuer U."/>
            <person name="Pillet L."/>
            <person name="Moustafa A."/>
            <person name="Platzer M."/>
            <person name="Groth M."/>
            <person name="Szafranski K."/>
            <person name="Schliwa M."/>
        </authorList>
    </citation>
    <scope>NUCLEOTIDE SEQUENCE [LARGE SCALE GENOMIC DNA]</scope>
</reference>
<keyword evidence="1" id="KW-1133">Transmembrane helix</keyword>
<dbReference type="Proteomes" id="UP000023152">
    <property type="component" value="Unassembled WGS sequence"/>
</dbReference>
<evidence type="ECO:0000256" key="1">
    <source>
        <dbReference type="SAM" id="Phobius"/>
    </source>
</evidence>
<dbReference type="EMBL" id="ASPP01001236">
    <property type="protein sequence ID" value="ETO35841.1"/>
    <property type="molecule type" value="Genomic_DNA"/>
</dbReference>